<dbReference type="Gramene" id="AET3Gv20229700.1">
    <property type="protein sequence ID" value="AET3Gv20229700.1"/>
    <property type="gene ID" value="AET3Gv20229700"/>
</dbReference>
<dbReference type="EnsemblPlants" id="AET3Gv20229700.1">
    <property type="protein sequence ID" value="AET3Gv20229700.1"/>
    <property type="gene ID" value="AET3Gv20229700"/>
</dbReference>
<protein>
    <submittedName>
        <fullName evidence="2">Uncharacterized protein</fullName>
    </submittedName>
</protein>
<feature type="region of interest" description="Disordered" evidence="1">
    <location>
        <begin position="1"/>
        <end position="48"/>
    </location>
</feature>
<proteinExistence type="predicted"/>
<sequence>MLRRQGAVEGAVRRGGPGAVRGRRRRDNLAPGGDHRRARVPGQDPSQDLEVDLLVTTQTPRGHIAKANQSHFTFHLGRGGSRDHNRRLLYKKKIPFEFYEIWRVGGGEE</sequence>
<dbReference type="Proteomes" id="UP000015105">
    <property type="component" value="Chromosome 3D"/>
</dbReference>
<reference evidence="3" key="1">
    <citation type="journal article" date="2014" name="Science">
        <title>Ancient hybridizations among the ancestral genomes of bread wheat.</title>
        <authorList>
            <consortium name="International Wheat Genome Sequencing Consortium,"/>
            <person name="Marcussen T."/>
            <person name="Sandve S.R."/>
            <person name="Heier L."/>
            <person name="Spannagl M."/>
            <person name="Pfeifer M."/>
            <person name="Jakobsen K.S."/>
            <person name="Wulff B.B."/>
            <person name="Steuernagel B."/>
            <person name="Mayer K.F."/>
            <person name="Olsen O.A."/>
        </authorList>
    </citation>
    <scope>NUCLEOTIDE SEQUENCE [LARGE SCALE GENOMIC DNA]</scope>
    <source>
        <strain evidence="3">cv. AL8/78</strain>
    </source>
</reference>
<feature type="compositionally biased region" description="Low complexity" evidence="1">
    <location>
        <begin position="1"/>
        <end position="10"/>
    </location>
</feature>
<accession>A0A453E5G3</accession>
<name>A0A453E5G3_AEGTS</name>
<reference evidence="2" key="5">
    <citation type="journal article" date="2021" name="G3 (Bethesda)">
        <title>Aegilops tauschii genome assembly Aet v5.0 features greater sequence contiguity and improved annotation.</title>
        <authorList>
            <person name="Wang L."/>
            <person name="Zhu T."/>
            <person name="Rodriguez J.C."/>
            <person name="Deal K.R."/>
            <person name="Dubcovsky J."/>
            <person name="McGuire P.E."/>
            <person name="Lux T."/>
            <person name="Spannagl M."/>
            <person name="Mayer K.F.X."/>
            <person name="Baldrich P."/>
            <person name="Meyers B.C."/>
            <person name="Huo N."/>
            <person name="Gu Y.Q."/>
            <person name="Zhou H."/>
            <person name="Devos K.M."/>
            <person name="Bennetzen J.L."/>
            <person name="Unver T."/>
            <person name="Budak H."/>
            <person name="Gulick P.J."/>
            <person name="Galiba G."/>
            <person name="Kalapos B."/>
            <person name="Nelson D.R."/>
            <person name="Li P."/>
            <person name="You F.M."/>
            <person name="Luo M.C."/>
            <person name="Dvorak J."/>
        </authorList>
    </citation>
    <scope>NUCLEOTIDE SEQUENCE [LARGE SCALE GENOMIC DNA]</scope>
    <source>
        <strain evidence="2">cv. AL8/78</strain>
    </source>
</reference>
<evidence type="ECO:0000313" key="3">
    <source>
        <dbReference type="Proteomes" id="UP000015105"/>
    </source>
</evidence>
<evidence type="ECO:0000256" key="1">
    <source>
        <dbReference type="SAM" id="MobiDB-lite"/>
    </source>
</evidence>
<reference evidence="3" key="2">
    <citation type="journal article" date="2017" name="Nat. Plants">
        <title>The Aegilops tauschii genome reveals multiple impacts of transposons.</title>
        <authorList>
            <person name="Zhao G."/>
            <person name="Zou C."/>
            <person name="Li K."/>
            <person name="Wang K."/>
            <person name="Li T."/>
            <person name="Gao L."/>
            <person name="Zhang X."/>
            <person name="Wang H."/>
            <person name="Yang Z."/>
            <person name="Liu X."/>
            <person name="Jiang W."/>
            <person name="Mao L."/>
            <person name="Kong X."/>
            <person name="Jiao Y."/>
            <person name="Jia J."/>
        </authorList>
    </citation>
    <scope>NUCLEOTIDE SEQUENCE [LARGE SCALE GENOMIC DNA]</scope>
    <source>
        <strain evidence="3">cv. AL8/78</strain>
    </source>
</reference>
<evidence type="ECO:0000313" key="2">
    <source>
        <dbReference type="EnsemblPlants" id="AET3Gv20229700.1"/>
    </source>
</evidence>
<keyword evidence="3" id="KW-1185">Reference proteome</keyword>
<organism evidence="2 3">
    <name type="scientific">Aegilops tauschii subsp. strangulata</name>
    <name type="common">Goatgrass</name>
    <dbReference type="NCBI Taxonomy" id="200361"/>
    <lineage>
        <taxon>Eukaryota</taxon>
        <taxon>Viridiplantae</taxon>
        <taxon>Streptophyta</taxon>
        <taxon>Embryophyta</taxon>
        <taxon>Tracheophyta</taxon>
        <taxon>Spermatophyta</taxon>
        <taxon>Magnoliopsida</taxon>
        <taxon>Liliopsida</taxon>
        <taxon>Poales</taxon>
        <taxon>Poaceae</taxon>
        <taxon>BOP clade</taxon>
        <taxon>Pooideae</taxon>
        <taxon>Triticodae</taxon>
        <taxon>Triticeae</taxon>
        <taxon>Triticinae</taxon>
        <taxon>Aegilops</taxon>
    </lineage>
</organism>
<reference evidence="2" key="3">
    <citation type="journal article" date="2017" name="Nature">
        <title>Genome sequence of the progenitor of the wheat D genome Aegilops tauschii.</title>
        <authorList>
            <person name="Luo M.C."/>
            <person name="Gu Y.Q."/>
            <person name="Puiu D."/>
            <person name="Wang H."/>
            <person name="Twardziok S.O."/>
            <person name="Deal K.R."/>
            <person name="Huo N."/>
            <person name="Zhu T."/>
            <person name="Wang L."/>
            <person name="Wang Y."/>
            <person name="McGuire P.E."/>
            <person name="Liu S."/>
            <person name="Long H."/>
            <person name="Ramasamy R.K."/>
            <person name="Rodriguez J.C."/>
            <person name="Van S.L."/>
            <person name="Yuan L."/>
            <person name="Wang Z."/>
            <person name="Xia Z."/>
            <person name="Xiao L."/>
            <person name="Anderson O.D."/>
            <person name="Ouyang S."/>
            <person name="Liang Y."/>
            <person name="Zimin A.V."/>
            <person name="Pertea G."/>
            <person name="Qi P."/>
            <person name="Bennetzen J.L."/>
            <person name="Dai X."/>
            <person name="Dawson M.W."/>
            <person name="Muller H.G."/>
            <person name="Kugler K."/>
            <person name="Rivarola-Duarte L."/>
            <person name="Spannagl M."/>
            <person name="Mayer K.F.X."/>
            <person name="Lu F.H."/>
            <person name="Bevan M.W."/>
            <person name="Leroy P."/>
            <person name="Li P."/>
            <person name="You F.M."/>
            <person name="Sun Q."/>
            <person name="Liu Z."/>
            <person name="Lyons E."/>
            <person name="Wicker T."/>
            <person name="Salzberg S.L."/>
            <person name="Devos K.M."/>
            <person name="Dvorak J."/>
        </authorList>
    </citation>
    <scope>NUCLEOTIDE SEQUENCE [LARGE SCALE GENOMIC DNA]</scope>
    <source>
        <strain evidence="2">cv. AL8/78</strain>
    </source>
</reference>
<dbReference type="AlphaFoldDB" id="A0A453E5G3"/>
<reference evidence="2" key="4">
    <citation type="submission" date="2019-03" db="UniProtKB">
        <authorList>
            <consortium name="EnsemblPlants"/>
        </authorList>
    </citation>
    <scope>IDENTIFICATION</scope>
</reference>